<evidence type="ECO:0000313" key="2">
    <source>
        <dbReference type="Proteomes" id="UP001163823"/>
    </source>
</evidence>
<protein>
    <submittedName>
        <fullName evidence="1">Isoleucine-tRNA ligase cytoplasmic-like</fullName>
    </submittedName>
</protein>
<dbReference type="KEGG" id="qsa:O6P43_026137"/>
<sequence>MSFTIILTRPALLFNSKAMHTLYPGNTKFVHNLQTYLLSRDYSNLKSEFQNGNHKKIINSIEKQPAVELLLGEHFFLTVADHYL</sequence>
<gene>
    <name evidence="1" type="ORF">O6P43_026137</name>
</gene>
<dbReference type="Proteomes" id="UP001163823">
    <property type="component" value="Chromosome 10"/>
</dbReference>
<name>A0AAD7LAK7_QUISA</name>
<keyword evidence="2" id="KW-1185">Reference proteome</keyword>
<dbReference type="GO" id="GO:0016874">
    <property type="term" value="F:ligase activity"/>
    <property type="evidence" value="ECO:0007669"/>
    <property type="project" value="UniProtKB-KW"/>
</dbReference>
<keyword evidence="1" id="KW-0436">Ligase</keyword>
<dbReference type="EMBL" id="JARAOO010000010">
    <property type="protein sequence ID" value="KAJ7954573.1"/>
    <property type="molecule type" value="Genomic_DNA"/>
</dbReference>
<dbReference type="AlphaFoldDB" id="A0AAD7LAK7"/>
<proteinExistence type="predicted"/>
<organism evidence="1 2">
    <name type="scientific">Quillaja saponaria</name>
    <name type="common">Soap bark tree</name>
    <dbReference type="NCBI Taxonomy" id="32244"/>
    <lineage>
        <taxon>Eukaryota</taxon>
        <taxon>Viridiplantae</taxon>
        <taxon>Streptophyta</taxon>
        <taxon>Embryophyta</taxon>
        <taxon>Tracheophyta</taxon>
        <taxon>Spermatophyta</taxon>
        <taxon>Magnoliopsida</taxon>
        <taxon>eudicotyledons</taxon>
        <taxon>Gunneridae</taxon>
        <taxon>Pentapetalae</taxon>
        <taxon>rosids</taxon>
        <taxon>fabids</taxon>
        <taxon>Fabales</taxon>
        <taxon>Quillajaceae</taxon>
        <taxon>Quillaja</taxon>
    </lineage>
</organism>
<accession>A0AAD7LAK7</accession>
<reference evidence="1" key="1">
    <citation type="journal article" date="2023" name="Science">
        <title>Elucidation of the pathway for biosynthesis of saponin adjuvants from the soapbark tree.</title>
        <authorList>
            <person name="Reed J."/>
            <person name="Orme A."/>
            <person name="El-Demerdash A."/>
            <person name="Owen C."/>
            <person name="Martin L.B.B."/>
            <person name="Misra R.C."/>
            <person name="Kikuchi S."/>
            <person name="Rejzek M."/>
            <person name="Martin A.C."/>
            <person name="Harkess A."/>
            <person name="Leebens-Mack J."/>
            <person name="Louveau T."/>
            <person name="Stephenson M.J."/>
            <person name="Osbourn A."/>
        </authorList>
    </citation>
    <scope>NUCLEOTIDE SEQUENCE</scope>
    <source>
        <strain evidence="1">S10</strain>
    </source>
</reference>
<evidence type="ECO:0000313" key="1">
    <source>
        <dbReference type="EMBL" id="KAJ7954573.1"/>
    </source>
</evidence>
<comment type="caution">
    <text evidence="1">The sequence shown here is derived from an EMBL/GenBank/DDBJ whole genome shotgun (WGS) entry which is preliminary data.</text>
</comment>